<evidence type="ECO:0000313" key="4">
    <source>
        <dbReference type="Proteomes" id="UP000436801"/>
    </source>
</evidence>
<dbReference type="EMBL" id="FNBI01000007">
    <property type="protein sequence ID" value="SDF88107.1"/>
    <property type="molecule type" value="Genomic_DNA"/>
</dbReference>
<organism evidence="2 3">
    <name type="scientific">Sphingomonas carotinifaciens</name>
    <dbReference type="NCBI Taxonomy" id="1166323"/>
    <lineage>
        <taxon>Bacteria</taxon>
        <taxon>Pseudomonadati</taxon>
        <taxon>Pseudomonadota</taxon>
        <taxon>Alphaproteobacteria</taxon>
        <taxon>Sphingomonadales</taxon>
        <taxon>Sphingomonadaceae</taxon>
        <taxon>Sphingomonas</taxon>
    </lineage>
</organism>
<keyword evidence="3" id="KW-1185">Reference proteome</keyword>
<sequence length="97" mass="10630">MNEVELTVEVTAPRDAGGRDLVTDHRSRVFKVPLHKSCIAQAWGTQRFNAAMDDAGDDEVVKVEITGRSEDASHHLAAGRMLGWSGKVQARNGVFVR</sequence>
<dbReference type="Proteomes" id="UP000436801">
    <property type="component" value="Unassembled WGS sequence"/>
</dbReference>
<name>A0A1G7PPC2_9SPHN</name>
<evidence type="ECO:0000313" key="1">
    <source>
        <dbReference type="EMBL" id="MWC45717.1"/>
    </source>
</evidence>
<protein>
    <submittedName>
        <fullName evidence="2">Uncharacterized protein</fullName>
    </submittedName>
</protein>
<proteinExistence type="predicted"/>
<dbReference type="AlphaFoldDB" id="A0A1G7PPC2"/>
<reference evidence="2 3" key="1">
    <citation type="submission" date="2016-10" db="EMBL/GenBank/DDBJ databases">
        <authorList>
            <person name="Varghese N."/>
            <person name="Submissions S."/>
        </authorList>
    </citation>
    <scope>NUCLEOTIDE SEQUENCE [LARGE SCALE GENOMIC DNA]</scope>
    <source>
        <strain evidence="2 3">S7-754</strain>
    </source>
</reference>
<dbReference type="EMBL" id="WSUT01000007">
    <property type="protein sequence ID" value="MWC45717.1"/>
    <property type="molecule type" value="Genomic_DNA"/>
</dbReference>
<evidence type="ECO:0000313" key="2">
    <source>
        <dbReference type="EMBL" id="SDF88107.1"/>
    </source>
</evidence>
<dbReference type="RefSeq" id="WP_149683031.1">
    <property type="nucleotide sequence ID" value="NZ_FNBI01000007.1"/>
</dbReference>
<evidence type="ECO:0000313" key="3">
    <source>
        <dbReference type="Proteomes" id="UP000323502"/>
    </source>
</evidence>
<gene>
    <name evidence="1" type="ORF">GQR91_19045</name>
    <name evidence="2" type="ORF">SAMN05216557_10721</name>
</gene>
<dbReference type="Proteomes" id="UP000323502">
    <property type="component" value="Unassembled WGS sequence"/>
</dbReference>
<accession>A0A1G7PPC2</accession>
<reference evidence="1 4" key="2">
    <citation type="submission" date="2019-12" db="EMBL/GenBank/DDBJ databases">
        <authorList>
            <person name="Zheng J."/>
        </authorList>
    </citation>
    <scope>NUCLEOTIDE SEQUENCE [LARGE SCALE GENOMIC DNA]</scope>
    <source>
        <strain evidence="1 4">DSM 27347</strain>
    </source>
</reference>